<dbReference type="InterPro" id="IPR026913">
    <property type="entry name" value="METTL24"/>
</dbReference>
<dbReference type="InterPro" id="IPR029063">
    <property type="entry name" value="SAM-dependent_MTases_sf"/>
</dbReference>
<evidence type="ECO:0000313" key="2">
    <source>
        <dbReference type="EMBL" id="GMT24531.1"/>
    </source>
</evidence>
<evidence type="ECO:0000259" key="1">
    <source>
        <dbReference type="Pfam" id="PF13383"/>
    </source>
</evidence>
<dbReference type="InterPro" id="IPR025714">
    <property type="entry name" value="Methyltranfer_dom"/>
</dbReference>
<name>A0AAV5W198_9BILA</name>
<organism evidence="2 3">
    <name type="scientific">Pristionchus fissidentatus</name>
    <dbReference type="NCBI Taxonomy" id="1538716"/>
    <lineage>
        <taxon>Eukaryota</taxon>
        <taxon>Metazoa</taxon>
        <taxon>Ecdysozoa</taxon>
        <taxon>Nematoda</taxon>
        <taxon>Chromadorea</taxon>
        <taxon>Rhabditida</taxon>
        <taxon>Rhabditina</taxon>
        <taxon>Diplogasteromorpha</taxon>
        <taxon>Diplogasteroidea</taxon>
        <taxon>Neodiplogasteridae</taxon>
        <taxon>Pristionchus</taxon>
    </lineage>
</organism>
<comment type="caution">
    <text evidence="2">The sequence shown here is derived from an EMBL/GenBank/DDBJ whole genome shotgun (WGS) entry which is preliminary data.</text>
</comment>
<feature type="domain" description="Methyltransferase" evidence="1">
    <location>
        <begin position="94"/>
        <end position="248"/>
    </location>
</feature>
<evidence type="ECO:0000313" key="3">
    <source>
        <dbReference type="Proteomes" id="UP001432322"/>
    </source>
</evidence>
<dbReference type="Proteomes" id="UP001432322">
    <property type="component" value="Unassembled WGS sequence"/>
</dbReference>
<dbReference type="AlphaFoldDB" id="A0AAV5W198"/>
<dbReference type="EMBL" id="BTSY01000004">
    <property type="protein sequence ID" value="GMT24531.1"/>
    <property type="molecule type" value="Genomic_DNA"/>
</dbReference>
<accession>A0AAV5W198</accession>
<keyword evidence="3" id="KW-1185">Reference proteome</keyword>
<sequence>MPVHSNALVFLIAAAIFLFIYSFTSRAVVQPQEQSHSSRLSPVPSSLINTQSLLDKHVIGFYKAHAPQRKSMFNAALKSLKASVPQVLLPIVEEVFCPSLVRVGSVGDGGKWVCNPWATPRNGVVFSLGSHDDISFETDFQKITNTAASIITVDMNAASKAALEGLSQINAVFVHAMIADKTELAATPPHFTVQDLMKKMKHEHIEILKMDIEGAEFTVLPQFLKSNSVCQIMVEIHTISETPKLLRAIANAGFLLQKYELNAFWTGIGLCEYSFLHESCLEKYGAVLLASYLKE</sequence>
<dbReference type="PANTHER" id="PTHR32026:SF27">
    <property type="entry name" value="METHYLTRANSFERASE FKBM DOMAIN-CONTAINING PROTEIN-RELATED"/>
    <property type="match status" value="1"/>
</dbReference>
<gene>
    <name evidence="2" type="ORF">PFISCL1PPCAC_15828</name>
</gene>
<proteinExistence type="predicted"/>
<dbReference type="Pfam" id="PF13383">
    <property type="entry name" value="Methyltransf_22"/>
    <property type="match status" value="1"/>
</dbReference>
<dbReference type="PANTHER" id="PTHR32026">
    <property type="entry name" value="METHYLTRANSFERASE-LIKE PROTEIN 24"/>
    <property type="match status" value="1"/>
</dbReference>
<dbReference type="Gene3D" id="3.40.50.150">
    <property type="entry name" value="Vaccinia Virus protein VP39"/>
    <property type="match status" value="1"/>
</dbReference>
<protein>
    <recommendedName>
        <fullName evidence="1">Methyltransferase domain-containing protein</fullName>
    </recommendedName>
</protein>
<reference evidence="2" key="1">
    <citation type="submission" date="2023-10" db="EMBL/GenBank/DDBJ databases">
        <title>Genome assembly of Pristionchus species.</title>
        <authorList>
            <person name="Yoshida K."/>
            <person name="Sommer R.J."/>
        </authorList>
    </citation>
    <scope>NUCLEOTIDE SEQUENCE</scope>
    <source>
        <strain evidence="2">RS5133</strain>
    </source>
</reference>